<keyword evidence="4" id="KW-0460">Magnesium</keyword>
<dbReference type="Proteomes" id="UP000785679">
    <property type="component" value="Unassembled WGS sequence"/>
</dbReference>
<dbReference type="Pfam" id="PF00025">
    <property type="entry name" value="Arf"/>
    <property type="match status" value="1"/>
</dbReference>
<sequence>MGNNHNKYFGTNKRKVLILGLACSGKTTLLRILKDSKKGTQRSLQYVPTELFNNEAVIIPSQKGKNGSKAGASALELDLWDLGGKLPHLWVHHFTGAQGVIFVIDDLSVACGDATKVQQIVKELINVIHGNANAPIAIIVNRKTNLAAAFEEDEDSGYRPILDWNAWIKTHILEKISDAKRYGVKVFDTDLMKEKGLSQVNFATGESTMITDCLAWMSDKMQAV</sequence>
<feature type="binding site" evidence="3">
    <location>
        <begin position="20"/>
        <end position="27"/>
    </location>
    <ligand>
        <name>GTP</name>
        <dbReference type="ChEBI" id="CHEBI:37565"/>
    </ligand>
</feature>
<feature type="binding site" evidence="4">
    <location>
        <position position="61"/>
    </location>
    <ligand>
        <name>Mg(2+)</name>
        <dbReference type="ChEBI" id="CHEBI:18420"/>
    </ligand>
</feature>
<accession>A0A8J8SYY5</accession>
<keyword evidence="2 3" id="KW-0342">GTP-binding</keyword>
<keyword evidence="4" id="KW-0479">Metal-binding</keyword>
<proteinExistence type="predicted"/>
<dbReference type="GO" id="GO:0003924">
    <property type="term" value="F:GTPase activity"/>
    <property type="evidence" value="ECO:0007669"/>
    <property type="project" value="InterPro"/>
</dbReference>
<dbReference type="SMART" id="SM00177">
    <property type="entry name" value="ARF"/>
    <property type="match status" value="1"/>
</dbReference>
<feature type="binding site" evidence="3">
    <location>
        <position position="84"/>
    </location>
    <ligand>
        <name>GTP</name>
        <dbReference type="ChEBI" id="CHEBI:37565"/>
    </ligand>
</feature>
<gene>
    <name evidence="5" type="ORF">FGO68_gene1175</name>
</gene>
<evidence type="ECO:0000313" key="6">
    <source>
        <dbReference type="Proteomes" id="UP000785679"/>
    </source>
</evidence>
<dbReference type="AlphaFoldDB" id="A0A8J8SYY5"/>
<reference evidence="5" key="1">
    <citation type="submission" date="2019-06" db="EMBL/GenBank/DDBJ databases">
        <authorList>
            <person name="Zheng W."/>
        </authorList>
    </citation>
    <scope>NUCLEOTIDE SEQUENCE</scope>
    <source>
        <strain evidence="5">QDHG01</strain>
    </source>
</reference>
<dbReference type="InterPro" id="IPR027417">
    <property type="entry name" value="P-loop_NTPase"/>
</dbReference>
<dbReference type="PANTHER" id="PTHR11711">
    <property type="entry name" value="ADP RIBOSYLATION FACTOR-RELATED"/>
    <property type="match status" value="1"/>
</dbReference>
<dbReference type="InterPro" id="IPR024156">
    <property type="entry name" value="Small_GTPase_ARF"/>
</dbReference>
<evidence type="ECO:0000256" key="4">
    <source>
        <dbReference type="PIRSR" id="PIRSR606689-2"/>
    </source>
</evidence>
<dbReference type="EMBL" id="RRYP01014896">
    <property type="protein sequence ID" value="TNV75755.1"/>
    <property type="molecule type" value="Genomic_DNA"/>
</dbReference>
<keyword evidence="6" id="KW-1185">Reference proteome</keyword>
<dbReference type="PROSITE" id="PS51417">
    <property type="entry name" value="ARF"/>
    <property type="match status" value="1"/>
</dbReference>
<organism evidence="5 6">
    <name type="scientific">Halteria grandinella</name>
    <dbReference type="NCBI Taxonomy" id="5974"/>
    <lineage>
        <taxon>Eukaryota</taxon>
        <taxon>Sar</taxon>
        <taxon>Alveolata</taxon>
        <taxon>Ciliophora</taxon>
        <taxon>Intramacronucleata</taxon>
        <taxon>Spirotrichea</taxon>
        <taxon>Stichotrichia</taxon>
        <taxon>Sporadotrichida</taxon>
        <taxon>Halteriidae</taxon>
        <taxon>Halteria</taxon>
    </lineage>
</organism>
<name>A0A8J8SYY5_HALGN</name>
<evidence type="ECO:0000313" key="5">
    <source>
        <dbReference type="EMBL" id="TNV75755.1"/>
    </source>
</evidence>
<dbReference type="Gene3D" id="3.40.50.300">
    <property type="entry name" value="P-loop containing nucleotide triphosphate hydrolases"/>
    <property type="match status" value="1"/>
</dbReference>
<comment type="caution">
    <text evidence="5">The sequence shown here is derived from an EMBL/GenBank/DDBJ whole genome shotgun (WGS) entry which is preliminary data.</text>
</comment>
<dbReference type="GO" id="GO:0005525">
    <property type="term" value="F:GTP binding"/>
    <property type="evidence" value="ECO:0007669"/>
    <property type="project" value="UniProtKB-KW"/>
</dbReference>
<evidence type="ECO:0000256" key="1">
    <source>
        <dbReference type="ARBA" id="ARBA00022741"/>
    </source>
</evidence>
<dbReference type="InterPro" id="IPR006689">
    <property type="entry name" value="Small_GTPase_ARF/SAR"/>
</dbReference>
<evidence type="ECO:0000256" key="2">
    <source>
        <dbReference type="ARBA" id="ARBA00023134"/>
    </source>
</evidence>
<evidence type="ECO:0000256" key="3">
    <source>
        <dbReference type="PIRSR" id="PIRSR606689-1"/>
    </source>
</evidence>
<protein>
    <submittedName>
        <fullName evidence="5">Uncharacterized protein</fullName>
    </submittedName>
</protein>
<feature type="binding site" evidence="4">
    <location>
        <position position="27"/>
    </location>
    <ligand>
        <name>Mg(2+)</name>
        <dbReference type="ChEBI" id="CHEBI:18420"/>
    </ligand>
</feature>
<dbReference type="GO" id="GO:0046872">
    <property type="term" value="F:metal ion binding"/>
    <property type="evidence" value="ECO:0007669"/>
    <property type="project" value="UniProtKB-KW"/>
</dbReference>
<dbReference type="SUPFAM" id="SSF52540">
    <property type="entry name" value="P-loop containing nucleoside triphosphate hydrolases"/>
    <property type="match status" value="1"/>
</dbReference>
<keyword evidence="1 3" id="KW-0547">Nucleotide-binding</keyword>
<dbReference type="OrthoDB" id="290785at2759"/>